<protein>
    <submittedName>
        <fullName evidence="1">Uncharacterized protein</fullName>
    </submittedName>
</protein>
<proteinExistence type="predicted"/>
<comment type="caution">
    <text evidence="1">The sequence shown here is derived from an EMBL/GenBank/DDBJ whole genome shotgun (WGS) entry which is preliminary data.</text>
</comment>
<dbReference type="EMBL" id="BEYU01000005">
    <property type="protein sequence ID" value="GBG24224.1"/>
    <property type="molecule type" value="Genomic_DNA"/>
</dbReference>
<organism evidence="1 2">
    <name type="scientific">Hondaea fermentalgiana</name>
    <dbReference type="NCBI Taxonomy" id="2315210"/>
    <lineage>
        <taxon>Eukaryota</taxon>
        <taxon>Sar</taxon>
        <taxon>Stramenopiles</taxon>
        <taxon>Bigyra</taxon>
        <taxon>Labyrinthulomycetes</taxon>
        <taxon>Thraustochytrida</taxon>
        <taxon>Thraustochytriidae</taxon>
        <taxon>Hondaea</taxon>
    </lineage>
</organism>
<evidence type="ECO:0000313" key="2">
    <source>
        <dbReference type="Proteomes" id="UP000241890"/>
    </source>
</evidence>
<accession>A0A2R5G976</accession>
<sequence length="107" mass="11805">MERVKGVLEALQKDKNLQEDLRDKDVLAAIDHWTGRNRLSTEEASRRFEENGRVRQVMSKLQRLQAESQAAGIGVPIMALLAGSTDPFHGYQAMHQATCQATPGGSS</sequence>
<dbReference type="InParanoid" id="A0A2R5G976"/>
<dbReference type="AlphaFoldDB" id="A0A2R5G976"/>
<reference evidence="1 2" key="1">
    <citation type="submission" date="2017-12" db="EMBL/GenBank/DDBJ databases">
        <title>Sequencing, de novo assembly and annotation of complete genome of a new Thraustochytrid species, strain FCC1311.</title>
        <authorList>
            <person name="Sedici K."/>
            <person name="Godart F."/>
            <person name="Aiese Cigliano R."/>
            <person name="Sanseverino W."/>
            <person name="Barakat M."/>
            <person name="Ortet P."/>
            <person name="Marechal E."/>
            <person name="Cagnac O."/>
            <person name="Amato A."/>
        </authorList>
    </citation>
    <scope>NUCLEOTIDE SEQUENCE [LARGE SCALE GENOMIC DNA]</scope>
</reference>
<evidence type="ECO:0000313" key="1">
    <source>
        <dbReference type="EMBL" id="GBG24224.1"/>
    </source>
</evidence>
<gene>
    <name evidence="1" type="ORF">FCC1311_004422</name>
</gene>
<dbReference type="Proteomes" id="UP000241890">
    <property type="component" value="Unassembled WGS sequence"/>
</dbReference>
<name>A0A2R5G976_9STRA</name>
<keyword evidence="2" id="KW-1185">Reference proteome</keyword>